<dbReference type="GO" id="GO:0004640">
    <property type="term" value="F:phosphoribosylanthranilate isomerase activity"/>
    <property type="evidence" value="ECO:0007669"/>
    <property type="project" value="UniProtKB-UniRule"/>
</dbReference>
<evidence type="ECO:0000256" key="6">
    <source>
        <dbReference type="ARBA" id="ARBA00022822"/>
    </source>
</evidence>
<evidence type="ECO:0000313" key="14">
    <source>
        <dbReference type="Proteomes" id="UP000050502"/>
    </source>
</evidence>
<dbReference type="EMBL" id="LGKN01000003">
    <property type="protein sequence ID" value="KPL89504.1"/>
    <property type="molecule type" value="Genomic_DNA"/>
</dbReference>
<keyword evidence="13" id="KW-1185">Reference proteome</keyword>
<dbReference type="Proteomes" id="UP000037784">
    <property type="component" value="Unassembled WGS sequence"/>
</dbReference>
<dbReference type="Pfam" id="PF00697">
    <property type="entry name" value="PRAI"/>
    <property type="match status" value="1"/>
</dbReference>
<reference evidence="12 14" key="2">
    <citation type="submission" date="2015-07" db="EMBL/GenBank/DDBJ databases">
        <title>Whole genome sequence of Ardenticatena maritima DSM 23922.</title>
        <authorList>
            <person name="Hemp J."/>
            <person name="Ward L.M."/>
            <person name="Pace L.A."/>
            <person name="Fischer W.W."/>
        </authorList>
    </citation>
    <scope>NUCLEOTIDE SEQUENCE [LARGE SCALE GENOMIC DNA]</scope>
    <source>
        <strain evidence="12 14">110S</strain>
    </source>
</reference>
<protein>
    <recommendedName>
        <fullName evidence="4 9">N-(5'-phosphoribosyl)anthranilate isomerase</fullName>
        <shortName evidence="9">PRAI</shortName>
        <ecNumber evidence="3 9">5.3.1.24</ecNumber>
    </recommendedName>
</protein>
<feature type="domain" description="N-(5'phosphoribosyl) anthranilate isomerase (PRAI)" evidence="10">
    <location>
        <begin position="13"/>
        <end position="221"/>
    </location>
</feature>
<evidence type="ECO:0000313" key="12">
    <source>
        <dbReference type="EMBL" id="KPL89504.1"/>
    </source>
</evidence>
<keyword evidence="6 9" id="KW-0822">Tryptophan biosynthesis</keyword>
<comment type="catalytic activity">
    <reaction evidence="1 9">
        <text>N-(5-phospho-beta-D-ribosyl)anthranilate = 1-(2-carboxyphenylamino)-1-deoxy-D-ribulose 5-phosphate</text>
        <dbReference type="Rhea" id="RHEA:21540"/>
        <dbReference type="ChEBI" id="CHEBI:18277"/>
        <dbReference type="ChEBI" id="CHEBI:58613"/>
        <dbReference type="EC" id="5.3.1.24"/>
    </reaction>
</comment>
<dbReference type="CDD" id="cd00405">
    <property type="entry name" value="PRAI"/>
    <property type="match status" value="1"/>
</dbReference>
<comment type="similarity">
    <text evidence="9">Belongs to the TrpF family.</text>
</comment>
<dbReference type="EMBL" id="BBZA01000147">
    <property type="protein sequence ID" value="GAP63460.1"/>
    <property type="molecule type" value="Genomic_DNA"/>
</dbReference>
<dbReference type="InterPro" id="IPR011060">
    <property type="entry name" value="RibuloseP-bd_barrel"/>
</dbReference>
<evidence type="ECO:0000313" key="13">
    <source>
        <dbReference type="Proteomes" id="UP000037784"/>
    </source>
</evidence>
<evidence type="ECO:0000256" key="2">
    <source>
        <dbReference type="ARBA" id="ARBA00004664"/>
    </source>
</evidence>
<dbReference type="Gene3D" id="3.20.20.70">
    <property type="entry name" value="Aldolase class I"/>
    <property type="match status" value="1"/>
</dbReference>
<dbReference type="UniPathway" id="UPA00035">
    <property type="reaction ID" value="UER00042"/>
</dbReference>
<evidence type="ECO:0000256" key="8">
    <source>
        <dbReference type="ARBA" id="ARBA00023235"/>
    </source>
</evidence>
<dbReference type="Proteomes" id="UP000050502">
    <property type="component" value="Unassembled WGS sequence"/>
</dbReference>
<dbReference type="PATRIC" id="fig|872965.6.peg.658"/>
<dbReference type="AlphaFoldDB" id="A0A0M9UCY9"/>
<evidence type="ECO:0000256" key="1">
    <source>
        <dbReference type="ARBA" id="ARBA00001164"/>
    </source>
</evidence>
<evidence type="ECO:0000256" key="4">
    <source>
        <dbReference type="ARBA" id="ARBA00022272"/>
    </source>
</evidence>
<keyword evidence="5 9" id="KW-0028">Amino-acid biosynthesis</keyword>
<evidence type="ECO:0000256" key="9">
    <source>
        <dbReference type="HAMAP-Rule" id="MF_00135"/>
    </source>
</evidence>
<dbReference type="GO" id="GO:0000162">
    <property type="term" value="P:L-tryptophan biosynthetic process"/>
    <property type="evidence" value="ECO:0007669"/>
    <property type="project" value="UniProtKB-UniRule"/>
</dbReference>
<gene>
    <name evidence="9 11" type="primary">trpF</name>
    <name evidence="11" type="ORF">ARMA_1883</name>
    <name evidence="12" type="ORF">SE16_03490</name>
</gene>
<dbReference type="STRING" id="872965.SE16_03490"/>
<dbReference type="PANTHER" id="PTHR42894">
    <property type="entry name" value="N-(5'-PHOSPHORIBOSYL)ANTHRANILATE ISOMERASE"/>
    <property type="match status" value="1"/>
</dbReference>
<dbReference type="OrthoDB" id="9786954at2"/>
<evidence type="ECO:0000313" key="11">
    <source>
        <dbReference type="EMBL" id="GAP63460.1"/>
    </source>
</evidence>
<dbReference type="PANTHER" id="PTHR42894:SF1">
    <property type="entry name" value="N-(5'-PHOSPHORIBOSYL)ANTHRANILATE ISOMERASE"/>
    <property type="match status" value="1"/>
</dbReference>
<accession>A0A0M9UCY9</accession>
<dbReference type="InterPro" id="IPR013785">
    <property type="entry name" value="Aldolase_TIM"/>
</dbReference>
<dbReference type="FunCoup" id="A0A0M9UCY9">
    <property type="interactions" value="208"/>
</dbReference>
<reference evidence="11 13" key="1">
    <citation type="journal article" date="2015" name="Genome Announc.">
        <title>Draft Genome Sequence of a Heterotrophic Facultative Anaerobic Thermophilic Bacterium, Ardenticatena maritima Strain 110ST.</title>
        <authorList>
            <person name="Kawaichi S."/>
            <person name="Yoshida T."/>
            <person name="Sako Y."/>
            <person name="Nakamura R."/>
        </authorList>
    </citation>
    <scope>NUCLEOTIDE SEQUENCE [LARGE SCALE GENOMIC DNA]</scope>
    <source>
        <strain evidence="11 13">110S</strain>
    </source>
</reference>
<reference evidence="13" key="3">
    <citation type="submission" date="2015-08" db="EMBL/GenBank/DDBJ databases">
        <title>Draft Genome Sequence of a Heterotrophic Facultative Anaerobic Bacterium Ardenticatena maritima Strain 110S.</title>
        <authorList>
            <person name="Kawaichi S."/>
            <person name="Yoshida T."/>
            <person name="Sako Y."/>
            <person name="Nakamura R."/>
        </authorList>
    </citation>
    <scope>NUCLEOTIDE SEQUENCE [LARGE SCALE GENOMIC DNA]</scope>
    <source>
        <strain evidence="13">110S</strain>
    </source>
</reference>
<evidence type="ECO:0000256" key="3">
    <source>
        <dbReference type="ARBA" id="ARBA00012572"/>
    </source>
</evidence>
<organism evidence="11 13">
    <name type="scientific">Ardenticatena maritima</name>
    <dbReference type="NCBI Taxonomy" id="872965"/>
    <lineage>
        <taxon>Bacteria</taxon>
        <taxon>Bacillati</taxon>
        <taxon>Chloroflexota</taxon>
        <taxon>Ardenticatenia</taxon>
        <taxon>Ardenticatenales</taxon>
        <taxon>Ardenticatenaceae</taxon>
        <taxon>Ardenticatena</taxon>
    </lineage>
</organism>
<dbReference type="SUPFAM" id="SSF51366">
    <property type="entry name" value="Ribulose-phoshate binding barrel"/>
    <property type="match status" value="1"/>
</dbReference>
<sequence>MRIPTQRAERTFIKICGLTNEDDALAAAEAGADFLGFVFYPKSPRYVTPETVARIVETVRATYGADAPRFVGVFVDEAPERVRAILDTAGLDLAQLHGSEPPAEVRMLAPRAFKAIRPQTRGDAEATTAAYAHVMPREAHVPQFLMDAYHPWEVGGTGIVADWAVGLVLARSYRLLLAGGLTPETVGAAIARVQPWGVDVSSGVEREKGRKDHARLRAFVEAVRTADAALAEQQTDQE</sequence>
<proteinExistence type="inferred from homology"/>
<name>A0A0M9UCY9_9CHLR</name>
<keyword evidence="7 9" id="KW-0057">Aromatic amino acid biosynthesis</keyword>
<keyword evidence="8 9" id="KW-0413">Isomerase</keyword>
<dbReference type="InterPro" id="IPR044643">
    <property type="entry name" value="TrpF_fam"/>
</dbReference>
<dbReference type="InterPro" id="IPR001240">
    <property type="entry name" value="PRAI_dom"/>
</dbReference>
<dbReference type="HAMAP" id="MF_00135">
    <property type="entry name" value="PRAI"/>
    <property type="match status" value="1"/>
</dbReference>
<evidence type="ECO:0000256" key="7">
    <source>
        <dbReference type="ARBA" id="ARBA00023141"/>
    </source>
</evidence>
<dbReference type="EC" id="5.3.1.24" evidence="3 9"/>
<evidence type="ECO:0000256" key="5">
    <source>
        <dbReference type="ARBA" id="ARBA00022605"/>
    </source>
</evidence>
<dbReference type="InParanoid" id="A0A0M9UCY9"/>
<comment type="pathway">
    <text evidence="2 9">Amino-acid biosynthesis; L-tryptophan biosynthesis; L-tryptophan from chorismate: step 3/5.</text>
</comment>
<dbReference type="RefSeq" id="WP_054493293.1">
    <property type="nucleotide sequence ID" value="NZ_BBZA01000147.1"/>
</dbReference>
<evidence type="ECO:0000259" key="10">
    <source>
        <dbReference type="Pfam" id="PF00697"/>
    </source>
</evidence>
<comment type="caution">
    <text evidence="11">The sequence shown here is derived from an EMBL/GenBank/DDBJ whole genome shotgun (WGS) entry which is preliminary data.</text>
</comment>